<dbReference type="OrthoDB" id="1658288at2759"/>
<keyword evidence="2" id="KW-1185">Reference proteome</keyword>
<dbReference type="RefSeq" id="XP_031019871.1">
    <property type="nucleotide sequence ID" value="XM_031156039.1"/>
</dbReference>
<name>A0A366S992_9HYPO</name>
<protein>
    <submittedName>
        <fullName evidence="1">Uncharacterized protein</fullName>
    </submittedName>
</protein>
<dbReference type="GeneID" id="41991335"/>
<dbReference type="AlphaFoldDB" id="A0A366S992"/>
<dbReference type="EMBL" id="QKXC01000040">
    <property type="protein sequence ID" value="RBR25280.1"/>
    <property type="molecule type" value="Genomic_DNA"/>
</dbReference>
<proteinExistence type="predicted"/>
<gene>
    <name evidence="1" type="ORF">FIESC28_01889</name>
</gene>
<dbReference type="Pfam" id="PF20174">
    <property type="entry name" value="DUF6540"/>
    <property type="match status" value="1"/>
</dbReference>
<evidence type="ECO:0000313" key="1">
    <source>
        <dbReference type="EMBL" id="RBR25280.1"/>
    </source>
</evidence>
<dbReference type="InterPro" id="IPR046670">
    <property type="entry name" value="DUF6540"/>
</dbReference>
<dbReference type="Proteomes" id="UP000253153">
    <property type="component" value="Unassembled WGS sequence"/>
</dbReference>
<organism evidence="1 2">
    <name type="scientific">Fusarium coffeatum</name>
    <dbReference type="NCBI Taxonomy" id="231269"/>
    <lineage>
        <taxon>Eukaryota</taxon>
        <taxon>Fungi</taxon>
        <taxon>Dikarya</taxon>
        <taxon>Ascomycota</taxon>
        <taxon>Pezizomycotina</taxon>
        <taxon>Sordariomycetes</taxon>
        <taxon>Hypocreomycetidae</taxon>
        <taxon>Hypocreales</taxon>
        <taxon>Nectriaceae</taxon>
        <taxon>Fusarium</taxon>
        <taxon>Fusarium incarnatum-equiseti species complex</taxon>
    </lineage>
</organism>
<accession>A0A366S992</accession>
<sequence length="178" mass="19991">MPQTSVYLAKFSSGPSKRSHFGIFFPNPDCDRADLANDFRSQATVGSQIHVVGEPLMTGYMLEMKRHFDVQNDRELRALIRLGTIDSTNLYRDNSLDTMIRDHVPKSIVERLADSVPPPPRGQNVRTPIDGANTKRCQEWTMEFLTLLTQKGLISAEAVRIAQGERDSPTHGIFGYKA</sequence>
<comment type="caution">
    <text evidence="1">The sequence shown here is derived from an EMBL/GenBank/DDBJ whole genome shotgun (WGS) entry which is preliminary data.</text>
</comment>
<reference evidence="1 2" key="1">
    <citation type="submission" date="2018-06" db="EMBL/GenBank/DDBJ databases">
        <title>Fusarium incarnatum-equiseti species complex species 28.</title>
        <authorList>
            <person name="Gardiner D.M."/>
        </authorList>
    </citation>
    <scope>NUCLEOTIDE SEQUENCE [LARGE SCALE GENOMIC DNA]</scope>
    <source>
        <strain evidence="1 2">FIESC_28</strain>
    </source>
</reference>
<evidence type="ECO:0000313" key="2">
    <source>
        <dbReference type="Proteomes" id="UP000253153"/>
    </source>
</evidence>